<evidence type="ECO:0000256" key="1">
    <source>
        <dbReference type="ARBA" id="ARBA00022598"/>
    </source>
</evidence>
<dbReference type="GO" id="GO:0016740">
    <property type="term" value="F:transferase activity"/>
    <property type="evidence" value="ECO:0007669"/>
    <property type="project" value="UniProtKB-KW"/>
</dbReference>
<evidence type="ECO:0000256" key="3">
    <source>
        <dbReference type="ARBA" id="ARBA00022840"/>
    </source>
</evidence>
<comment type="function">
    <text evidence="5">Allows the formation of correctly charged Gln-tRNA(Gln) through the transamidation of misacylated Glu-tRNA(Gln) in the mitochondria. The reaction takes place in the presence of glutamine and ATP through an activated gamma-phospho-Glu-tRNA(Gln).</text>
</comment>
<protein>
    <recommendedName>
        <fullName evidence="5">Glutamyl-tRNA(Gln) amidotransferase subunit A, mitochondrial</fullName>
        <shortName evidence="5">Glu-AdT subunit A</shortName>
        <ecNumber evidence="5">6.3.5.7</ecNumber>
    </recommendedName>
</protein>
<reference evidence="7 8" key="1">
    <citation type="submission" date="2019-09" db="EMBL/GenBank/DDBJ databases">
        <title>Draft genome of the ectomycorrhizal ascomycete Sphaerosporella brunnea.</title>
        <authorList>
            <consortium name="DOE Joint Genome Institute"/>
            <person name="Benucci G.M."/>
            <person name="Marozzi G."/>
            <person name="Antonielli L."/>
            <person name="Sanchez S."/>
            <person name="Marco P."/>
            <person name="Wang X."/>
            <person name="Falini L.B."/>
            <person name="Barry K."/>
            <person name="Haridas S."/>
            <person name="Lipzen A."/>
            <person name="Labutti K."/>
            <person name="Grigoriev I.V."/>
            <person name="Murat C."/>
            <person name="Martin F."/>
            <person name="Albertini E."/>
            <person name="Donnini D."/>
            <person name="Bonito G."/>
        </authorList>
    </citation>
    <scope>NUCLEOTIDE SEQUENCE [LARGE SCALE GENOMIC DNA]</scope>
    <source>
        <strain evidence="7 8">Sb_GMNB300</strain>
    </source>
</reference>
<dbReference type="InterPro" id="IPR004412">
    <property type="entry name" value="GatA"/>
</dbReference>
<dbReference type="Proteomes" id="UP000326924">
    <property type="component" value="Unassembled WGS sequence"/>
</dbReference>
<dbReference type="Gene3D" id="3.90.1300.10">
    <property type="entry name" value="Amidase signature (AS) domain"/>
    <property type="match status" value="1"/>
</dbReference>
<dbReference type="EC" id="6.3.5.7" evidence="5"/>
<keyword evidence="1 5" id="KW-0436">Ligase</keyword>
<keyword evidence="5" id="KW-0496">Mitochondrion</keyword>
<dbReference type="GO" id="GO:0070681">
    <property type="term" value="P:glutaminyl-tRNAGln biosynthesis via transamidation"/>
    <property type="evidence" value="ECO:0007669"/>
    <property type="project" value="UniProtKB-UniRule"/>
</dbReference>
<dbReference type="Pfam" id="PF01425">
    <property type="entry name" value="Amidase"/>
    <property type="match status" value="1"/>
</dbReference>
<evidence type="ECO:0000256" key="2">
    <source>
        <dbReference type="ARBA" id="ARBA00022741"/>
    </source>
</evidence>
<dbReference type="GO" id="GO:0030956">
    <property type="term" value="C:glutamyl-tRNA(Gln) amidotransferase complex"/>
    <property type="evidence" value="ECO:0007669"/>
    <property type="project" value="UniProtKB-UniRule"/>
</dbReference>
<keyword evidence="2 5" id="KW-0547">Nucleotide-binding</keyword>
<evidence type="ECO:0000256" key="4">
    <source>
        <dbReference type="ARBA" id="ARBA00022917"/>
    </source>
</evidence>
<dbReference type="EMBL" id="VXIS01000043">
    <property type="protein sequence ID" value="KAA8910668.1"/>
    <property type="molecule type" value="Genomic_DNA"/>
</dbReference>
<keyword evidence="7" id="KW-0808">Transferase</keyword>
<dbReference type="InterPro" id="IPR023631">
    <property type="entry name" value="Amidase_dom"/>
</dbReference>
<keyword evidence="4 5" id="KW-0648">Protein biosynthesis</keyword>
<feature type="domain" description="Amidase" evidence="6">
    <location>
        <begin position="24"/>
        <end position="491"/>
    </location>
</feature>
<gene>
    <name evidence="7" type="ORF">FN846DRAFT_904776</name>
</gene>
<feature type="active site" description="Acyl-ester intermediate" evidence="5">
    <location>
        <position position="176"/>
    </location>
</feature>
<dbReference type="NCBIfam" id="TIGR00132">
    <property type="entry name" value="gatA"/>
    <property type="match status" value="1"/>
</dbReference>
<accession>A0A5J5F3L3</accession>
<dbReference type="GO" id="GO:0050567">
    <property type="term" value="F:glutaminyl-tRNA synthase (glutamine-hydrolyzing) activity"/>
    <property type="evidence" value="ECO:0007669"/>
    <property type="project" value="UniProtKB-UniRule"/>
</dbReference>
<sequence length="519" mass="56904">MQTLRPTPTFSFPLGITKAATTSLDVIKKNAYINAFTSLLPDEQIIEQVTAADKRVFNREPKKSIFDGRLVAIKDNIVTTDLPTTCGSDMLRDYVSPFDATVVEKLREAGCIIMGKTNMDEFGMGSHSTYSAFGAVERPRFPGRAALSAGGSSGGSAAAVVAGMCHFALGTDTGGSVRLPASYCGIIGFKPSYGLISRWGVIAYANSLDTVGILSREVWESKHIFQLLSHYDPKDPTSIPKHTRQVVGEALHHHRKAIDAKRSLRIGVPAEYNLEELTPAVRAAWEQTLQHLQTEGCEIVDISLPNTRAALAAYYILAPAEASSNLARYDGLRYGHRSLEDRSSPERGEILFARTRQEGFGPEVQRRIILGTYTLSSEAIGNYFLQAQRVRRLVQQDFDKVFALPNLLLNREAEARIEGVDAIVVPTALSRPPALQDVRAQSHVETYANDVFTVPASLAGIPSVSVPVDINEKGSPVGIQVITQWGDEKRLWKVAEMVEDISPELMRDVGVRENKAPRL</sequence>
<evidence type="ECO:0000256" key="5">
    <source>
        <dbReference type="HAMAP-Rule" id="MF_03150"/>
    </source>
</evidence>
<dbReference type="PANTHER" id="PTHR11895:SF7">
    <property type="entry name" value="GLUTAMYL-TRNA(GLN) AMIDOTRANSFERASE SUBUNIT A, MITOCHONDRIAL"/>
    <property type="match status" value="1"/>
</dbReference>
<feature type="active site" description="Charge relay system" evidence="5">
    <location>
        <position position="74"/>
    </location>
</feature>
<dbReference type="InterPro" id="IPR036928">
    <property type="entry name" value="AS_sf"/>
</dbReference>
<comment type="subunit">
    <text evidence="5">Subunit of the heterotrimeric GatCAB amidotransferase (AdT) complex, composed of A, B and C subunits.</text>
</comment>
<evidence type="ECO:0000313" key="8">
    <source>
        <dbReference type="Proteomes" id="UP000326924"/>
    </source>
</evidence>
<evidence type="ECO:0000313" key="7">
    <source>
        <dbReference type="EMBL" id="KAA8910668.1"/>
    </source>
</evidence>
<feature type="active site" description="Charge relay system" evidence="5">
    <location>
        <position position="152"/>
    </location>
</feature>
<dbReference type="AlphaFoldDB" id="A0A5J5F3L3"/>
<dbReference type="InterPro" id="IPR000120">
    <property type="entry name" value="Amidase"/>
</dbReference>
<dbReference type="GO" id="GO:0005524">
    <property type="term" value="F:ATP binding"/>
    <property type="evidence" value="ECO:0007669"/>
    <property type="project" value="UniProtKB-KW"/>
</dbReference>
<dbReference type="SUPFAM" id="SSF75304">
    <property type="entry name" value="Amidase signature (AS) enzymes"/>
    <property type="match status" value="1"/>
</dbReference>
<dbReference type="InParanoid" id="A0A5J5F3L3"/>
<name>A0A5J5F3L3_9PEZI</name>
<comment type="subcellular location">
    <subcellularLocation>
        <location evidence="5">Mitochondrion</location>
    </subcellularLocation>
</comment>
<evidence type="ECO:0000259" key="6">
    <source>
        <dbReference type="Pfam" id="PF01425"/>
    </source>
</evidence>
<dbReference type="HAMAP" id="MF_00120">
    <property type="entry name" value="GatA"/>
    <property type="match status" value="1"/>
</dbReference>
<dbReference type="OrthoDB" id="421993at2759"/>
<keyword evidence="3 5" id="KW-0067">ATP-binding</keyword>
<dbReference type="FunCoup" id="A0A5J5F3L3">
    <property type="interactions" value="369"/>
</dbReference>
<organism evidence="7 8">
    <name type="scientific">Sphaerosporella brunnea</name>
    <dbReference type="NCBI Taxonomy" id="1250544"/>
    <lineage>
        <taxon>Eukaryota</taxon>
        <taxon>Fungi</taxon>
        <taxon>Dikarya</taxon>
        <taxon>Ascomycota</taxon>
        <taxon>Pezizomycotina</taxon>
        <taxon>Pezizomycetes</taxon>
        <taxon>Pezizales</taxon>
        <taxon>Pyronemataceae</taxon>
        <taxon>Sphaerosporella</taxon>
    </lineage>
</organism>
<dbReference type="PANTHER" id="PTHR11895">
    <property type="entry name" value="TRANSAMIDASE"/>
    <property type="match status" value="1"/>
</dbReference>
<comment type="similarity">
    <text evidence="5">Belongs to the amidase family. GatA subfamily.</text>
</comment>
<dbReference type="GO" id="GO:0005739">
    <property type="term" value="C:mitochondrion"/>
    <property type="evidence" value="ECO:0007669"/>
    <property type="project" value="UniProtKB-SubCell"/>
</dbReference>
<comment type="catalytic activity">
    <reaction evidence="5">
        <text>L-glutamyl-tRNA(Gln) + L-glutamine + ATP + H2O = L-glutaminyl-tRNA(Gln) + L-glutamate + ADP + phosphate + H(+)</text>
        <dbReference type="Rhea" id="RHEA:17521"/>
        <dbReference type="Rhea" id="RHEA-COMP:9681"/>
        <dbReference type="Rhea" id="RHEA-COMP:9684"/>
        <dbReference type="ChEBI" id="CHEBI:15377"/>
        <dbReference type="ChEBI" id="CHEBI:15378"/>
        <dbReference type="ChEBI" id="CHEBI:29985"/>
        <dbReference type="ChEBI" id="CHEBI:30616"/>
        <dbReference type="ChEBI" id="CHEBI:43474"/>
        <dbReference type="ChEBI" id="CHEBI:58359"/>
        <dbReference type="ChEBI" id="CHEBI:78520"/>
        <dbReference type="ChEBI" id="CHEBI:78521"/>
        <dbReference type="ChEBI" id="CHEBI:456216"/>
        <dbReference type="EC" id="6.3.5.7"/>
    </reaction>
</comment>
<comment type="caution">
    <text evidence="7">The sequence shown here is derived from an EMBL/GenBank/DDBJ whole genome shotgun (WGS) entry which is preliminary data.</text>
</comment>
<dbReference type="GO" id="GO:0032543">
    <property type="term" value="P:mitochondrial translation"/>
    <property type="evidence" value="ECO:0007669"/>
    <property type="project" value="UniProtKB-UniRule"/>
</dbReference>
<proteinExistence type="inferred from homology"/>
<keyword evidence="8" id="KW-1185">Reference proteome</keyword>